<dbReference type="GO" id="GO:0170057">
    <property type="term" value="F:RNA ligase (GTP) activity"/>
    <property type="evidence" value="ECO:0007669"/>
    <property type="project" value="UniProtKB-EC"/>
</dbReference>
<keyword evidence="5" id="KW-0547">Nucleotide-binding</keyword>
<dbReference type="GO" id="GO:0005525">
    <property type="term" value="F:GTP binding"/>
    <property type="evidence" value="ECO:0007669"/>
    <property type="project" value="UniProtKB-KW"/>
</dbReference>
<dbReference type="Gene3D" id="3.90.1860.10">
    <property type="entry name" value="tRNA-splicing ligase RtcB"/>
    <property type="match status" value="1"/>
</dbReference>
<dbReference type="SUPFAM" id="SSF103365">
    <property type="entry name" value="Hypothetical protein PH1602"/>
    <property type="match status" value="1"/>
</dbReference>
<organism evidence="9">
    <name type="scientific">marine sediment metagenome</name>
    <dbReference type="NCBI Taxonomy" id="412755"/>
    <lineage>
        <taxon>unclassified sequences</taxon>
        <taxon>metagenomes</taxon>
        <taxon>ecological metagenomes</taxon>
    </lineage>
</organism>
<evidence type="ECO:0000256" key="3">
    <source>
        <dbReference type="ARBA" id="ARBA00022598"/>
    </source>
</evidence>
<name>A0A0F8XLS5_9ZZZZ</name>
<proteinExistence type="predicted"/>
<comment type="catalytic activity">
    <reaction evidence="8">
        <text>a 3'-end 3'-phospho-ribonucleotide-RNA + a 5'-end dephospho-ribonucleoside-RNA + GTP = a ribonucleotidyl-ribonucleotide-RNA + GMP + diphosphate</text>
        <dbReference type="Rhea" id="RHEA:68076"/>
        <dbReference type="Rhea" id="RHEA-COMP:10463"/>
        <dbReference type="Rhea" id="RHEA-COMP:13936"/>
        <dbReference type="Rhea" id="RHEA-COMP:17355"/>
        <dbReference type="ChEBI" id="CHEBI:33019"/>
        <dbReference type="ChEBI" id="CHEBI:37565"/>
        <dbReference type="ChEBI" id="CHEBI:58115"/>
        <dbReference type="ChEBI" id="CHEBI:83062"/>
        <dbReference type="ChEBI" id="CHEBI:138284"/>
        <dbReference type="ChEBI" id="CHEBI:173118"/>
        <dbReference type="EC" id="6.5.1.8"/>
    </reaction>
</comment>
<evidence type="ECO:0000256" key="6">
    <source>
        <dbReference type="ARBA" id="ARBA00023134"/>
    </source>
</evidence>
<dbReference type="InterPro" id="IPR036025">
    <property type="entry name" value="RtcB-like_sf"/>
</dbReference>
<evidence type="ECO:0000256" key="7">
    <source>
        <dbReference type="ARBA" id="ARBA00023211"/>
    </source>
</evidence>
<dbReference type="EMBL" id="LAZR01062181">
    <property type="protein sequence ID" value="KKK62055.1"/>
    <property type="molecule type" value="Genomic_DNA"/>
</dbReference>
<evidence type="ECO:0000256" key="1">
    <source>
        <dbReference type="ARBA" id="ARBA00001936"/>
    </source>
</evidence>
<dbReference type="GO" id="GO:0003972">
    <property type="term" value="F:RNA ligase (ATP) activity"/>
    <property type="evidence" value="ECO:0007669"/>
    <property type="project" value="TreeGrafter"/>
</dbReference>
<dbReference type="AlphaFoldDB" id="A0A0F8XLS5"/>
<keyword evidence="4" id="KW-0479">Metal-binding</keyword>
<comment type="cofactor">
    <cofactor evidence="1">
        <name>Mn(2+)</name>
        <dbReference type="ChEBI" id="CHEBI:29035"/>
    </cofactor>
</comment>
<evidence type="ECO:0000313" key="9">
    <source>
        <dbReference type="EMBL" id="KKK62055.1"/>
    </source>
</evidence>
<dbReference type="GO" id="GO:0006396">
    <property type="term" value="P:RNA processing"/>
    <property type="evidence" value="ECO:0007669"/>
    <property type="project" value="InterPro"/>
</dbReference>
<comment type="caution">
    <text evidence="9">The sequence shown here is derived from an EMBL/GenBank/DDBJ whole genome shotgun (WGS) entry which is preliminary data.</text>
</comment>
<feature type="non-terminal residue" evidence="9">
    <location>
        <position position="1"/>
    </location>
</feature>
<dbReference type="PANTHER" id="PTHR11118">
    <property type="entry name" value="RNA-SPLICING LIGASE RTCB HOMOLOG"/>
    <property type="match status" value="1"/>
</dbReference>
<feature type="non-terminal residue" evidence="9">
    <location>
        <position position="363"/>
    </location>
</feature>
<gene>
    <name evidence="9" type="ORF">LCGC14_3008160</name>
</gene>
<sequence>QLLYAPIKSELAENYISAMNAAANFAFANRQMIAHKVREGIYRMFPDAKVEQLYDVCHNIARKEKHKIDNETMEVWVHRKGATRSIPKGHPLVPEAYKDVGQPVIIPGSMGTGSYVLVGTEDALKNTFGSTAHGAGRTMSRSKALKLFRGEDGNILQPKACAAKLIGTIRQIDEEDFDKIENLYSKSESTIKPDITTTPHINMIRISHLLSVITKCYSFIGNQERNRVINTISGEEEDDLGINNQMNLPGWIIEIGNEKGTVSRLKQIDNIWFEEEPGRFLIPFAAFEHERSNDLPGVMNRFSALDETLQANYRFKDIDPLYFIIATDVNQVERYKNSIKRNGKWTEFQESHNLQILPIEWLE</sequence>
<reference evidence="9" key="1">
    <citation type="journal article" date="2015" name="Nature">
        <title>Complex archaea that bridge the gap between prokaryotes and eukaryotes.</title>
        <authorList>
            <person name="Spang A."/>
            <person name="Saw J.H."/>
            <person name="Jorgensen S.L."/>
            <person name="Zaremba-Niedzwiedzka K."/>
            <person name="Martijn J."/>
            <person name="Lind A.E."/>
            <person name="van Eijk R."/>
            <person name="Schleper C."/>
            <person name="Guy L."/>
            <person name="Ettema T.J."/>
        </authorList>
    </citation>
    <scope>NUCLEOTIDE SEQUENCE</scope>
</reference>
<protein>
    <recommendedName>
        <fullName evidence="2">3'-phosphate/5'-hydroxy nucleic acid ligase</fullName>
        <ecNumber evidence="2">6.5.1.8</ecNumber>
    </recommendedName>
</protein>
<evidence type="ECO:0000256" key="2">
    <source>
        <dbReference type="ARBA" id="ARBA00012726"/>
    </source>
</evidence>
<dbReference type="PANTHER" id="PTHR11118:SF1">
    <property type="entry name" value="RNA-SPLICING LIGASE RTCB HOMOLOG"/>
    <property type="match status" value="1"/>
</dbReference>
<dbReference type="EC" id="6.5.1.8" evidence="2"/>
<dbReference type="Pfam" id="PF01139">
    <property type="entry name" value="RtcB"/>
    <property type="match status" value="1"/>
</dbReference>
<evidence type="ECO:0000256" key="8">
    <source>
        <dbReference type="ARBA" id="ARBA00047746"/>
    </source>
</evidence>
<dbReference type="GO" id="GO:0046872">
    <property type="term" value="F:metal ion binding"/>
    <property type="evidence" value="ECO:0007669"/>
    <property type="project" value="UniProtKB-KW"/>
</dbReference>
<evidence type="ECO:0000256" key="4">
    <source>
        <dbReference type="ARBA" id="ARBA00022723"/>
    </source>
</evidence>
<keyword evidence="7" id="KW-0464">Manganese</keyword>
<evidence type="ECO:0000256" key="5">
    <source>
        <dbReference type="ARBA" id="ARBA00022741"/>
    </source>
</evidence>
<keyword evidence="6" id="KW-0342">GTP-binding</keyword>
<keyword evidence="3" id="KW-0436">Ligase</keyword>
<dbReference type="InterPro" id="IPR001233">
    <property type="entry name" value="RtcB"/>
</dbReference>
<accession>A0A0F8XLS5</accession>